<name>A0AAD6IUA4_DREDA</name>
<reference evidence="1" key="1">
    <citation type="submission" date="2023-01" db="EMBL/GenBank/DDBJ databases">
        <title>The chitinases involved in constricting ring structure development in the nematode-trapping fungus Drechslerella dactyloides.</title>
        <authorList>
            <person name="Wang R."/>
            <person name="Zhang L."/>
            <person name="Tang P."/>
            <person name="Li S."/>
            <person name="Liang L."/>
        </authorList>
    </citation>
    <scope>NUCLEOTIDE SEQUENCE</scope>
    <source>
        <strain evidence="1">YMF1.00031</strain>
    </source>
</reference>
<dbReference type="EMBL" id="JAQGDS010000008">
    <property type="protein sequence ID" value="KAJ6258703.1"/>
    <property type="molecule type" value="Genomic_DNA"/>
</dbReference>
<sequence>MHGTSLQDSGNYWWLEAGTNIRDIRARAQLLRQDVEHRIAIDWNKAISSVTASVQVIPQYRKATELDRFLQVSEWADA</sequence>
<keyword evidence="2" id="KW-1185">Reference proteome</keyword>
<accession>A0AAD6IUA4</accession>
<organism evidence="1 2">
    <name type="scientific">Drechslerella dactyloides</name>
    <name type="common">Nematode-trapping fungus</name>
    <name type="synonym">Arthrobotrys dactyloides</name>
    <dbReference type="NCBI Taxonomy" id="74499"/>
    <lineage>
        <taxon>Eukaryota</taxon>
        <taxon>Fungi</taxon>
        <taxon>Dikarya</taxon>
        <taxon>Ascomycota</taxon>
        <taxon>Pezizomycotina</taxon>
        <taxon>Orbiliomycetes</taxon>
        <taxon>Orbiliales</taxon>
        <taxon>Orbiliaceae</taxon>
        <taxon>Drechslerella</taxon>
    </lineage>
</organism>
<gene>
    <name evidence="1" type="ORF">Dda_6753</name>
</gene>
<dbReference type="AlphaFoldDB" id="A0AAD6IUA4"/>
<dbReference type="Proteomes" id="UP001221413">
    <property type="component" value="Unassembled WGS sequence"/>
</dbReference>
<evidence type="ECO:0000313" key="2">
    <source>
        <dbReference type="Proteomes" id="UP001221413"/>
    </source>
</evidence>
<protein>
    <submittedName>
        <fullName evidence="1">Uncharacterized protein</fullName>
    </submittedName>
</protein>
<proteinExistence type="predicted"/>
<evidence type="ECO:0000313" key="1">
    <source>
        <dbReference type="EMBL" id="KAJ6258703.1"/>
    </source>
</evidence>
<comment type="caution">
    <text evidence="1">The sequence shown here is derived from an EMBL/GenBank/DDBJ whole genome shotgun (WGS) entry which is preliminary data.</text>
</comment>